<protein>
    <recommendedName>
        <fullName evidence="2">histidine kinase</fullName>
        <ecNumber evidence="2">2.7.13.3</ecNumber>
    </recommendedName>
</protein>
<accession>A0A6G1DKH9</accession>
<reference evidence="4 5" key="1">
    <citation type="submission" date="2019-11" db="EMBL/GenBank/DDBJ databases">
        <title>Whole genome sequence of Oryza granulata.</title>
        <authorList>
            <person name="Li W."/>
        </authorList>
    </citation>
    <scope>NUCLEOTIDE SEQUENCE [LARGE SCALE GENOMIC DNA]</scope>
    <source>
        <strain evidence="5">cv. Menghai</strain>
        <tissue evidence="4">Leaf</tissue>
    </source>
</reference>
<dbReference type="Proteomes" id="UP000479710">
    <property type="component" value="Unassembled WGS sequence"/>
</dbReference>
<evidence type="ECO:0000256" key="1">
    <source>
        <dbReference type="ARBA" id="ARBA00000085"/>
    </source>
</evidence>
<dbReference type="GO" id="GO:0046872">
    <property type="term" value="F:metal ion binding"/>
    <property type="evidence" value="ECO:0007669"/>
    <property type="project" value="UniProtKB-KW"/>
</dbReference>
<dbReference type="GO" id="GO:0005524">
    <property type="term" value="F:ATP binding"/>
    <property type="evidence" value="ECO:0007669"/>
    <property type="project" value="UniProtKB-KW"/>
</dbReference>
<dbReference type="AlphaFoldDB" id="A0A6G1DKH9"/>
<organism evidence="4 5">
    <name type="scientific">Oryza meyeriana var. granulata</name>
    <dbReference type="NCBI Taxonomy" id="110450"/>
    <lineage>
        <taxon>Eukaryota</taxon>
        <taxon>Viridiplantae</taxon>
        <taxon>Streptophyta</taxon>
        <taxon>Embryophyta</taxon>
        <taxon>Tracheophyta</taxon>
        <taxon>Spermatophyta</taxon>
        <taxon>Magnoliopsida</taxon>
        <taxon>Liliopsida</taxon>
        <taxon>Poales</taxon>
        <taxon>Poaceae</taxon>
        <taxon>BOP clade</taxon>
        <taxon>Oryzoideae</taxon>
        <taxon>Oryzeae</taxon>
        <taxon>Oryzinae</taxon>
        <taxon>Oryza</taxon>
        <taxon>Oryza meyeriana</taxon>
    </lineage>
</organism>
<comment type="catalytic activity">
    <reaction evidence="1">
        <text>ATP + protein L-histidine = ADP + protein N-phospho-L-histidine.</text>
        <dbReference type="EC" id="2.7.13.3"/>
    </reaction>
</comment>
<dbReference type="EC" id="2.7.13.3" evidence="2"/>
<feature type="region of interest" description="Disordered" evidence="3">
    <location>
        <begin position="1"/>
        <end position="34"/>
    </location>
</feature>
<dbReference type="Gene3D" id="1.10.287.130">
    <property type="match status" value="1"/>
</dbReference>
<evidence type="ECO:0000256" key="3">
    <source>
        <dbReference type="SAM" id="MobiDB-lite"/>
    </source>
</evidence>
<evidence type="ECO:0000313" key="4">
    <source>
        <dbReference type="EMBL" id="KAF0913335.1"/>
    </source>
</evidence>
<dbReference type="OrthoDB" id="60033at2759"/>
<keyword evidence="5" id="KW-1185">Reference proteome</keyword>
<gene>
    <name evidence="4" type="ORF">E2562_021984</name>
</gene>
<comment type="caution">
    <text evidence="4">The sequence shown here is derived from an EMBL/GenBank/DDBJ whole genome shotgun (WGS) entry which is preliminary data.</text>
</comment>
<sequence>MATTRRDAGGDPDELRRAGGSPLTLRWSPARSPSSLLEESRVMRDRLAEQNRELLQARRDALMANEVTQASQGVMSQGMRRPIHSMVQEEESLAPEQRLVVDTMAWTATVASMLINDVMDMSADSRERFPLETRPFHLHVRHDQGRRCVARCLCDFRGFGFAVNVENALPKLVDDEWRIFHVLLHMVGNLIGRTEPGHVTLRVRADDDEYAGGQARPEAVWGLG</sequence>
<dbReference type="PANTHER" id="PTHR24423:SF624">
    <property type="entry name" value="ETHYLENE RECEPTOR 3"/>
    <property type="match status" value="1"/>
</dbReference>
<feature type="compositionally biased region" description="Basic and acidic residues" evidence="3">
    <location>
        <begin position="1"/>
        <end position="17"/>
    </location>
</feature>
<dbReference type="GO" id="GO:0005783">
    <property type="term" value="C:endoplasmic reticulum"/>
    <property type="evidence" value="ECO:0007669"/>
    <property type="project" value="TreeGrafter"/>
</dbReference>
<evidence type="ECO:0000256" key="2">
    <source>
        <dbReference type="ARBA" id="ARBA00012438"/>
    </source>
</evidence>
<dbReference type="GO" id="GO:0038199">
    <property type="term" value="F:ethylene receptor activity"/>
    <property type="evidence" value="ECO:0007669"/>
    <property type="project" value="TreeGrafter"/>
</dbReference>
<proteinExistence type="predicted"/>
<name>A0A6G1DKH9_9ORYZ</name>
<dbReference type="GO" id="GO:0051740">
    <property type="term" value="F:ethylene binding"/>
    <property type="evidence" value="ECO:0007669"/>
    <property type="project" value="TreeGrafter"/>
</dbReference>
<dbReference type="EMBL" id="SPHZ02000006">
    <property type="protein sequence ID" value="KAF0913335.1"/>
    <property type="molecule type" value="Genomic_DNA"/>
</dbReference>
<dbReference type="GO" id="GO:0004673">
    <property type="term" value="F:protein histidine kinase activity"/>
    <property type="evidence" value="ECO:0007669"/>
    <property type="project" value="UniProtKB-EC"/>
</dbReference>
<evidence type="ECO:0000313" key="5">
    <source>
        <dbReference type="Proteomes" id="UP000479710"/>
    </source>
</evidence>
<dbReference type="PANTHER" id="PTHR24423">
    <property type="entry name" value="TWO-COMPONENT SENSOR HISTIDINE KINASE"/>
    <property type="match status" value="1"/>
</dbReference>